<dbReference type="SMART" id="SM00545">
    <property type="entry name" value="JmjN"/>
    <property type="match status" value="1"/>
</dbReference>
<dbReference type="InterPro" id="IPR013083">
    <property type="entry name" value="Znf_RING/FYVE/PHD"/>
</dbReference>
<evidence type="ECO:0000259" key="10">
    <source>
        <dbReference type="PROSITE" id="PS51805"/>
    </source>
</evidence>
<dbReference type="OrthoDB" id="9547406at2759"/>
<organism evidence="11 12">
    <name type="scientific">Sugiyamaella lignohabitans</name>
    <dbReference type="NCBI Taxonomy" id="796027"/>
    <lineage>
        <taxon>Eukaryota</taxon>
        <taxon>Fungi</taxon>
        <taxon>Dikarya</taxon>
        <taxon>Ascomycota</taxon>
        <taxon>Saccharomycotina</taxon>
        <taxon>Dipodascomycetes</taxon>
        <taxon>Dipodascales</taxon>
        <taxon>Trichomonascaceae</taxon>
        <taxon>Sugiyamaella</taxon>
    </lineage>
</organism>
<dbReference type="GO" id="GO:0005634">
    <property type="term" value="C:nucleus"/>
    <property type="evidence" value="ECO:0007669"/>
    <property type="project" value="TreeGrafter"/>
</dbReference>
<dbReference type="PROSITE" id="PS51183">
    <property type="entry name" value="JMJN"/>
    <property type="match status" value="1"/>
</dbReference>
<dbReference type="SMART" id="SM00558">
    <property type="entry name" value="JmjC"/>
    <property type="match status" value="1"/>
</dbReference>
<gene>
    <name evidence="11" type="primary">RPH1</name>
    <name evidence="11" type="ORF">AWJ20_1281</name>
</gene>
<evidence type="ECO:0000256" key="5">
    <source>
        <dbReference type="ARBA" id="ARBA00022833"/>
    </source>
</evidence>
<dbReference type="GO" id="GO:0010468">
    <property type="term" value="P:regulation of gene expression"/>
    <property type="evidence" value="ECO:0007669"/>
    <property type="project" value="TreeGrafter"/>
</dbReference>
<reference evidence="11 12" key="1">
    <citation type="submission" date="2016-02" db="EMBL/GenBank/DDBJ databases">
        <title>Complete genome sequence and transcriptome regulation of the pentose utilising yeast Sugiyamaella lignohabitans.</title>
        <authorList>
            <person name="Bellasio M."/>
            <person name="Peymann A."/>
            <person name="Valli M."/>
            <person name="Sipitzky M."/>
            <person name="Graf A."/>
            <person name="Sauer M."/>
            <person name="Marx H."/>
            <person name="Mattanovich D."/>
        </authorList>
    </citation>
    <scope>NUCLEOTIDE SEQUENCE [LARGE SCALE GENOMIC DNA]</scope>
    <source>
        <strain evidence="11 12">CBS 10342</strain>
    </source>
</reference>
<feature type="region of interest" description="Disordered" evidence="7">
    <location>
        <begin position="393"/>
        <end position="467"/>
    </location>
</feature>
<dbReference type="EC" id="1.14.11.66" evidence="2"/>
<dbReference type="PANTHER" id="PTHR10694:SF7">
    <property type="entry name" value="[HISTONE H3]-TRIMETHYL-L-LYSINE(9) DEMETHYLASE"/>
    <property type="match status" value="1"/>
</dbReference>
<dbReference type="GO" id="GO:0008270">
    <property type="term" value="F:zinc ion binding"/>
    <property type="evidence" value="ECO:0007669"/>
    <property type="project" value="UniProtKB-KW"/>
</dbReference>
<comment type="catalytic activity">
    <reaction evidence="6">
        <text>N(6),N(6),N(6)-trimethyl-L-lysyl(9)-[histone H3] + 2 2-oxoglutarate + 2 O2 = N(6)-methyl-L-lysyl(9)-[histone H3] + 2 formaldehyde + 2 succinate + 2 CO2</text>
        <dbReference type="Rhea" id="RHEA:60200"/>
        <dbReference type="Rhea" id="RHEA-COMP:15538"/>
        <dbReference type="Rhea" id="RHEA-COMP:15542"/>
        <dbReference type="ChEBI" id="CHEBI:15379"/>
        <dbReference type="ChEBI" id="CHEBI:16526"/>
        <dbReference type="ChEBI" id="CHEBI:16810"/>
        <dbReference type="ChEBI" id="CHEBI:16842"/>
        <dbReference type="ChEBI" id="CHEBI:30031"/>
        <dbReference type="ChEBI" id="CHEBI:61929"/>
        <dbReference type="ChEBI" id="CHEBI:61961"/>
        <dbReference type="EC" id="1.14.11.66"/>
    </reaction>
</comment>
<dbReference type="EMBL" id="CP014501">
    <property type="protein sequence ID" value="ANB13003.1"/>
    <property type="molecule type" value="Genomic_DNA"/>
</dbReference>
<keyword evidence="3" id="KW-0479">Metal-binding</keyword>
<feature type="domain" description="JmjC" evidence="9">
    <location>
        <begin position="208"/>
        <end position="370"/>
    </location>
</feature>
<dbReference type="AlphaFoldDB" id="A0A167DK53"/>
<feature type="compositionally biased region" description="Acidic residues" evidence="7">
    <location>
        <begin position="393"/>
        <end position="406"/>
    </location>
</feature>
<dbReference type="InterPro" id="IPR034732">
    <property type="entry name" value="EPHD"/>
</dbReference>
<dbReference type="GO" id="GO:0051864">
    <property type="term" value="F:histone H3K36 demethylase activity"/>
    <property type="evidence" value="ECO:0007669"/>
    <property type="project" value="TreeGrafter"/>
</dbReference>
<evidence type="ECO:0000259" key="9">
    <source>
        <dbReference type="PROSITE" id="PS51184"/>
    </source>
</evidence>
<accession>A0A167DK53</accession>
<evidence type="ECO:0000256" key="7">
    <source>
        <dbReference type="SAM" id="MobiDB-lite"/>
    </source>
</evidence>
<dbReference type="SMART" id="SM00249">
    <property type="entry name" value="PHD"/>
    <property type="match status" value="1"/>
</dbReference>
<dbReference type="Gene3D" id="3.30.40.10">
    <property type="entry name" value="Zinc/RING finger domain, C3HC4 (zinc finger)"/>
    <property type="match status" value="1"/>
</dbReference>
<evidence type="ECO:0000256" key="1">
    <source>
        <dbReference type="ARBA" id="ARBA00009711"/>
    </source>
</evidence>
<dbReference type="InterPro" id="IPR003349">
    <property type="entry name" value="JmjN"/>
</dbReference>
<dbReference type="Gene3D" id="2.60.120.650">
    <property type="entry name" value="Cupin"/>
    <property type="match status" value="1"/>
</dbReference>
<keyword evidence="4" id="KW-0863">Zinc-finger</keyword>
<evidence type="ECO:0000313" key="11">
    <source>
        <dbReference type="EMBL" id="ANB13003.1"/>
    </source>
</evidence>
<dbReference type="InterPro" id="IPR003347">
    <property type="entry name" value="JmjC_dom"/>
</dbReference>
<dbReference type="PROSITE" id="PS51805">
    <property type="entry name" value="EPHD"/>
    <property type="match status" value="1"/>
</dbReference>
<dbReference type="Pfam" id="PF02375">
    <property type="entry name" value="JmjN"/>
    <property type="match status" value="1"/>
</dbReference>
<evidence type="ECO:0000313" key="12">
    <source>
        <dbReference type="Proteomes" id="UP000189580"/>
    </source>
</evidence>
<dbReference type="GO" id="GO:0140684">
    <property type="term" value="F:histone H3K9me2/H3K9me3 demethylase activity"/>
    <property type="evidence" value="ECO:0007669"/>
    <property type="project" value="UniProtKB-EC"/>
</dbReference>
<feature type="domain" description="PHD-type" evidence="10">
    <location>
        <begin position="472"/>
        <end position="589"/>
    </location>
</feature>
<keyword evidence="12" id="KW-1185">Reference proteome</keyword>
<dbReference type="GO" id="GO:0000785">
    <property type="term" value="C:chromatin"/>
    <property type="evidence" value="ECO:0007669"/>
    <property type="project" value="TreeGrafter"/>
</dbReference>
<comment type="similarity">
    <text evidence="1">Belongs to the JHDM3 histone demethylase family.</text>
</comment>
<dbReference type="PROSITE" id="PS51184">
    <property type="entry name" value="JMJC"/>
    <property type="match status" value="1"/>
</dbReference>
<dbReference type="Proteomes" id="UP000189580">
    <property type="component" value="Chromosome a"/>
</dbReference>
<evidence type="ECO:0000256" key="3">
    <source>
        <dbReference type="ARBA" id="ARBA00022723"/>
    </source>
</evidence>
<dbReference type="PANTHER" id="PTHR10694">
    <property type="entry name" value="LYSINE-SPECIFIC DEMETHYLASE"/>
    <property type="match status" value="1"/>
</dbReference>
<feature type="domain" description="JmjN" evidence="8">
    <location>
        <begin position="28"/>
        <end position="69"/>
    </location>
</feature>
<evidence type="ECO:0000259" key="8">
    <source>
        <dbReference type="PROSITE" id="PS51183"/>
    </source>
</evidence>
<proteinExistence type="inferred from homology"/>
<sequence>MGFRSEEVTETVDDSIDPSLGYEEEGGVPVFRPTMSAFADFSKFISKIEKYGMEKGIVKVVPPKEWVDSLPTLTEDILRSIKIKNPIMQHVNGTFGLYKLQNVEKKRTYTLPEWRWTCDEPDHQPPAKRGQRRKVNADSIAASAKKYRRIRKSTESDDEFDEFKDFDYKMDSSEFTASRCEELEKVYWKSLTYSTPMYGADMPGSLFDESTKTWNVAHLDNILNKLKVQIPGVNSAYLYCGMWKATFAWHLEDMDLFSINYIHFGAPKQWYSISQEDHEKFYNLMRDMWPQEHANCKEFLRHKTFHASPSILAQHGIKVNKIIHNQHEFMITFPYGYHSGFNYGYNVAESVNFATESWIPYGKQSKKCECISDSVGINVDQLVRHMNNEFTEDEMELEVEGSESQEEDHSTVAGLPTPPYASSDQDEPKKQQSQPRKRKQPVHTPAAARAASKIDGTTQSPKRRRMGGLPSVLNCALCPITNSHEDLIRSPNNAYCHRICANYIPETDIIHPPGNTSKELLVGLEDIPKARRSLKCLGCGSIKGACFQCSFPSCSRSYHGTCAEMSGVLVINSDGDAGQIRDFLCKHHRPKRIALADLENDPFTMNYAYTLLPGDVAQCQIGSGDIFAGLVEENLLSENMILIRPLPDCNEIMEIDWKWIRHPIGGKEALELGIQKKNEKLKKKQKAEIQRPLELKLPEQVENSGVVPTALQTGQQVTKVELPLALNTSLNEQPMTPSSPYLKRGQIMTQSPWQTVIDMNQTPERVLNFEHARPTHQSHLVTPARENVMSIDFLSNGASPERSVTKLSPPTGIHISASPYNYRKRSTCINNLSQSVPFKRVSTSRVQIGEEEVQFLPSSKGDLTILLEDSRHPVGVFTHYGYQTYERTQVWVTETLINFEQLPLPLIFNMDPGYYDFNHSRLSEASYVHGFPPPYVN</sequence>
<evidence type="ECO:0000256" key="4">
    <source>
        <dbReference type="ARBA" id="ARBA00022771"/>
    </source>
</evidence>
<dbReference type="KEGG" id="slb:AWJ20_1281"/>
<evidence type="ECO:0000256" key="6">
    <source>
        <dbReference type="ARBA" id="ARBA00049349"/>
    </source>
</evidence>
<dbReference type="CDD" id="cd15571">
    <property type="entry name" value="ePHD"/>
    <property type="match status" value="1"/>
</dbReference>
<dbReference type="SUPFAM" id="SSF51197">
    <property type="entry name" value="Clavaminate synthase-like"/>
    <property type="match status" value="1"/>
</dbReference>
<dbReference type="InterPro" id="IPR055500">
    <property type="entry name" value="DUF7072"/>
</dbReference>
<dbReference type="RefSeq" id="XP_018735480.1">
    <property type="nucleotide sequence ID" value="XM_018878147.1"/>
</dbReference>
<evidence type="ECO:0000256" key="2">
    <source>
        <dbReference type="ARBA" id="ARBA00012900"/>
    </source>
</evidence>
<dbReference type="Pfam" id="PF13771">
    <property type="entry name" value="zf-HC5HC2H"/>
    <property type="match status" value="1"/>
</dbReference>
<dbReference type="Pfam" id="PF23258">
    <property type="entry name" value="DUF7072"/>
    <property type="match status" value="1"/>
</dbReference>
<protein>
    <recommendedName>
        <fullName evidence="2">[histone H3]-trimethyl-L-lysine(9) demethylase</fullName>
        <ecNumber evidence="2">1.14.11.66</ecNumber>
    </recommendedName>
</protein>
<dbReference type="Pfam" id="PF02373">
    <property type="entry name" value="JmjC"/>
    <property type="match status" value="1"/>
</dbReference>
<dbReference type="InterPro" id="IPR001965">
    <property type="entry name" value="Znf_PHD"/>
</dbReference>
<dbReference type="GeneID" id="30033066"/>
<name>A0A167DK53_9ASCO</name>
<keyword evidence="5" id="KW-0862">Zinc</keyword>